<evidence type="ECO:0000256" key="1">
    <source>
        <dbReference type="SAM" id="MobiDB-lite"/>
    </source>
</evidence>
<feature type="region of interest" description="Disordered" evidence="1">
    <location>
        <begin position="152"/>
        <end position="179"/>
    </location>
</feature>
<keyword evidence="3" id="KW-1185">Reference proteome</keyword>
<evidence type="ECO:0000313" key="3">
    <source>
        <dbReference type="Proteomes" id="UP000298327"/>
    </source>
</evidence>
<name>A0A4Y9Y967_9AGAM</name>
<accession>A0A4Y9Y967</accession>
<comment type="caution">
    <text evidence="2">The sequence shown here is derived from an EMBL/GenBank/DDBJ whole genome shotgun (WGS) entry which is preliminary data.</text>
</comment>
<proteinExistence type="predicted"/>
<dbReference type="EMBL" id="SEOQ01000710">
    <property type="protein sequence ID" value="TFY57991.1"/>
    <property type="molecule type" value="Genomic_DNA"/>
</dbReference>
<evidence type="ECO:0000313" key="2">
    <source>
        <dbReference type="EMBL" id="TFY57991.1"/>
    </source>
</evidence>
<sequence length="179" mass="19993">METKETGKVIIYYLDLRVEDLQGGRPTDFITVSLDTTCEALADNIAGRLGCDPFMLYQPTDEVEGRLKDNLTSTLRTLEQCDCSVWLVEHATPLDYMMHLTISEIFPNIHGDGPVVHIIIPPTRSRVRREDDHVDQLPICGPFQEAIAAAEKNNSPSQGAKIKNYQPKQSDTTTALYDG</sequence>
<feature type="compositionally biased region" description="Polar residues" evidence="1">
    <location>
        <begin position="166"/>
        <end position="179"/>
    </location>
</feature>
<reference evidence="2 3" key="1">
    <citation type="submission" date="2019-02" db="EMBL/GenBank/DDBJ databases">
        <title>Genome sequencing of the rare red list fungi Dentipellis fragilis.</title>
        <authorList>
            <person name="Buettner E."/>
            <person name="Kellner H."/>
        </authorList>
    </citation>
    <scope>NUCLEOTIDE SEQUENCE [LARGE SCALE GENOMIC DNA]</scope>
    <source>
        <strain evidence="2 3">DSM 105465</strain>
    </source>
</reference>
<dbReference type="AlphaFoldDB" id="A0A4Y9Y967"/>
<gene>
    <name evidence="2" type="ORF">EVG20_g8325</name>
</gene>
<organism evidence="2 3">
    <name type="scientific">Dentipellis fragilis</name>
    <dbReference type="NCBI Taxonomy" id="205917"/>
    <lineage>
        <taxon>Eukaryota</taxon>
        <taxon>Fungi</taxon>
        <taxon>Dikarya</taxon>
        <taxon>Basidiomycota</taxon>
        <taxon>Agaricomycotina</taxon>
        <taxon>Agaricomycetes</taxon>
        <taxon>Russulales</taxon>
        <taxon>Hericiaceae</taxon>
        <taxon>Dentipellis</taxon>
    </lineage>
</organism>
<protein>
    <submittedName>
        <fullName evidence="2">Uncharacterized protein</fullName>
    </submittedName>
</protein>
<dbReference type="Proteomes" id="UP000298327">
    <property type="component" value="Unassembled WGS sequence"/>
</dbReference>